<evidence type="ECO:0000313" key="3">
    <source>
        <dbReference type="Proteomes" id="UP001524642"/>
    </source>
</evidence>
<dbReference type="CDD" id="cd07262">
    <property type="entry name" value="VOC_like"/>
    <property type="match status" value="1"/>
</dbReference>
<keyword evidence="3" id="KW-1185">Reference proteome</keyword>
<dbReference type="InterPro" id="IPR029068">
    <property type="entry name" value="Glyas_Bleomycin-R_OHBP_Dase"/>
</dbReference>
<dbReference type="InterPro" id="IPR037523">
    <property type="entry name" value="VOC_core"/>
</dbReference>
<comment type="caution">
    <text evidence="2">The sequence shown here is derived from an EMBL/GenBank/DDBJ whole genome shotgun (WGS) entry which is preliminary data.</text>
</comment>
<name>A0ABT1X0P9_9PROT</name>
<sequence length="133" mass="14258">MNPMFSHVMVGARDVETLARFYDAVLLPLGLERGPDSSAGPRGICYRAPGARHPTFDVQEPFDGNPPGHGNGSMVAFMAPNREAVDAAHAAALAHGGTDEGAPGLRTRYDPHYYGAYMRDPEGNKLHVVHHGP</sequence>
<dbReference type="Gene3D" id="3.10.180.10">
    <property type="entry name" value="2,3-Dihydroxybiphenyl 1,2-Dioxygenase, domain 1"/>
    <property type="match status" value="1"/>
</dbReference>
<proteinExistence type="predicted"/>
<evidence type="ECO:0000259" key="1">
    <source>
        <dbReference type="PROSITE" id="PS51819"/>
    </source>
</evidence>
<dbReference type="RefSeq" id="WP_257714982.1">
    <property type="nucleotide sequence ID" value="NZ_JANJOU010000002.1"/>
</dbReference>
<dbReference type="PANTHER" id="PTHR35006:SF1">
    <property type="entry name" value="BLL2941 PROTEIN"/>
    <property type="match status" value="1"/>
</dbReference>
<dbReference type="Proteomes" id="UP001524642">
    <property type="component" value="Unassembled WGS sequence"/>
</dbReference>
<dbReference type="Pfam" id="PF18029">
    <property type="entry name" value="Glyoxalase_6"/>
    <property type="match status" value="1"/>
</dbReference>
<dbReference type="InterPro" id="IPR041581">
    <property type="entry name" value="Glyoxalase_6"/>
</dbReference>
<evidence type="ECO:0000313" key="2">
    <source>
        <dbReference type="EMBL" id="MCR0981309.1"/>
    </source>
</evidence>
<protein>
    <submittedName>
        <fullName evidence="2">VOC family protein</fullName>
    </submittedName>
</protein>
<gene>
    <name evidence="2" type="ORF">NRP21_04500</name>
</gene>
<reference evidence="2 3" key="1">
    <citation type="submission" date="2022-06" db="EMBL/GenBank/DDBJ databases">
        <title>Roseomonas CN29.</title>
        <authorList>
            <person name="Cheng Y."/>
            <person name="He X."/>
        </authorList>
    </citation>
    <scope>NUCLEOTIDE SEQUENCE [LARGE SCALE GENOMIC DNA]</scope>
    <source>
        <strain evidence="2 3">CN29</strain>
    </source>
</reference>
<dbReference type="EMBL" id="JANJOU010000002">
    <property type="protein sequence ID" value="MCR0981309.1"/>
    <property type="molecule type" value="Genomic_DNA"/>
</dbReference>
<dbReference type="PROSITE" id="PS51819">
    <property type="entry name" value="VOC"/>
    <property type="match status" value="1"/>
</dbReference>
<feature type="domain" description="VOC" evidence="1">
    <location>
        <begin position="4"/>
        <end position="131"/>
    </location>
</feature>
<organism evidence="2 3">
    <name type="scientific">Roseomonas populi</name>
    <dbReference type="NCBI Taxonomy" id="3121582"/>
    <lineage>
        <taxon>Bacteria</taxon>
        <taxon>Pseudomonadati</taxon>
        <taxon>Pseudomonadota</taxon>
        <taxon>Alphaproteobacteria</taxon>
        <taxon>Acetobacterales</taxon>
        <taxon>Roseomonadaceae</taxon>
        <taxon>Roseomonas</taxon>
    </lineage>
</organism>
<accession>A0ABT1X0P9</accession>
<dbReference type="SUPFAM" id="SSF54593">
    <property type="entry name" value="Glyoxalase/Bleomycin resistance protein/Dihydroxybiphenyl dioxygenase"/>
    <property type="match status" value="1"/>
</dbReference>
<dbReference type="PANTHER" id="PTHR35006">
    <property type="entry name" value="GLYOXALASE FAMILY PROTEIN (AFU_ORTHOLOGUE AFUA_5G14830)"/>
    <property type="match status" value="1"/>
</dbReference>